<dbReference type="STRING" id="469383.Cwoe_4017"/>
<keyword evidence="4" id="KW-0067">ATP-binding</keyword>
<dbReference type="InterPro" id="IPR027417">
    <property type="entry name" value="P-loop_NTPase"/>
</dbReference>
<evidence type="ECO:0000256" key="3">
    <source>
        <dbReference type="ARBA" id="ARBA00022741"/>
    </source>
</evidence>
<accession>D3F4H7</accession>
<dbReference type="PROSITE" id="PS50893">
    <property type="entry name" value="ABC_TRANSPORTER_2"/>
    <property type="match status" value="2"/>
</dbReference>
<dbReference type="InterPro" id="IPR003593">
    <property type="entry name" value="AAA+_ATPase"/>
</dbReference>
<dbReference type="PANTHER" id="PTHR43790:SF9">
    <property type="entry name" value="GALACTOFURANOSE TRANSPORTER ATP-BINDING PROTEIN YTFR"/>
    <property type="match status" value="1"/>
</dbReference>
<organism evidence="6 7">
    <name type="scientific">Conexibacter woesei (strain DSM 14684 / CCUG 47730 / CIP 108061 / JCM 11494 / NBRC 100937 / ID131577)</name>
    <dbReference type="NCBI Taxonomy" id="469383"/>
    <lineage>
        <taxon>Bacteria</taxon>
        <taxon>Bacillati</taxon>
        <taxon>Actinomycetota</taxon>
        <taxon>Thermoleophilia</taxon>
        <taxon>Solirubrobacterales</taxon>
        <taxon>Conexibacteraceae</taxon>
        <taxon>Conexibacter</taxon>
    </lineage>
</organism>
<protein>
    <submittedName>
        <fullName evidence="6">ABC transporter related protein</fullName>
    </submittedName>
</protein>
<evidence type="ECO:0000256" key="2">
    <source>
        <dbReference type="ARBA" id="ARBA00022737"/>
    </source>
</evidence>
<dbReference type="GO" id="GO:0005524">
    <property type="term" value="F:ATP binding"/>
    <property type="evidence" value="ECO:0007669"/>
    <property type="project" value="UniProtKB-KW"/>
</dbReference>
<dbReference type="Pfam" id="PF00005">
    <property type="entry name" value="ABC_tran"/>
    <property type="match status" value="2"/>
</dbReference>
<proteinExistence type="predicted"/>
<evidence type="ECO:0000256" key="1">
    <source>
        <dbReference type="ARBA" id="ARBA00022448"/>
    </source>
</evidence>
<dbReference type="Proteomes" id="UP000008229">
    <property type="component" value="Chromosome"/>
</dbReference>
<dbReference type="CDD" id="cd03216">
    <property type="entry name" value="ABC_Carb_Monos_I"/>
    <property type="match status" value="1"/>
</dbReference>
<dbReference type="PANTHER" id="PTHR43790">
    <property type="entry name" value="CARBOHYDRATE TRANSPORT ATP-BINDING PROTEIN MG119-RELATED"/>
    <property type="match status" value="1"/>
</dbReference>
<dbReference type="InterPro" id="IPR017871">
    <property type="entry name" value="ABC_transporter-like_CS"/>
</dbReference>
<dbReference type="InterPro" id="IPR003439">
    <property type="entry name" value="ABC_transporter-like_ATP-bd"/>
</dbReference>
<dbReference type="HOGENOM" id="CLU_000604_92_3_11"/>
<evidence type="ECO:0000259" key="5">
    <source>
        <dbReference type="PROSITE" id="PS50893"/>
    </source>
</evidence>
<dbReference type="PROSITE" id="PS00211">
    <property type="entry name" value="ABC_TRANSPORTER_1"/>
    <property type="match status" value="1"/>
</dbReference>
<dbReference type="KEGG" id="cwo:Cwoe_4017"/>
<dbReference type="CDD" id="cd03215">
    <property type="entry name" value="ABC_Carb_Monos_II"/>
    <property type="match status" value="1"/>
</dbReference>
<evidence type="ECO:0000313" key="6">
    <source>
        <dbReference type="EMBL" id="ADB52434.1"/>
    </source>
</evidence>
<keyword evidence="3" id="KW-0547">Nucleotide-binding</keyword>
<keyword evidence="1" id="KW-0813">Transport</keyword>
<feature type="domain" description="ABC transporter" evidence="5">
    <location>
        <begin position="267"/>
        <end position="510"/>
    </location>
</feature>
<reference evidence="7" key="2">
    <citation type="submission" date="2010-01" db="EMBL/GenBank/DDBJ databases">
        <title>The complete genome of Conexibacter woesei DSM 14684.</title>
        <authorList>
            <consortium name="US DOE Joint Genome Institute (JGI-PGF)"/>
            <person name="Lucas S."/>
            <person name="Copeland A."/>
            <person name="Lapidus A."/>
            <person name="Glavina del Rio T."/>
            <person name="Dalin E."/>
            <person name="Tice H."/>
            <person name="Bruce D."/>
            <person name="Goodwin L."/>
            <person name="Pitluck S."/>
            <person name="Kyrpides N."/>
            <person name="Mavromatis K."/>
            <person name="Ivanova N."/>
            <person name="Mikhailova N."/>
            <person name="Chertkov O."/>
            <person name="Brettin T."/>
            <person name="Detter J.C."/>
            <person name="Han C."/>
            <person name="Larimer F."/>
            <person name="Land M."/>
            <person name="Hauser L."/>
            <person name="Markowitz V."/>
            <person name="Cheng J.-F."/>
            <person name="Hugenholtz P."/>
            <person name="Woyke T."/>
            <person name="Wu D."/>
            <person name="Pukall R."/>
            <person name="Steenblock K."/>
            <person name="Schneider S."/>
            <person name="Klenk H.-P."/>
            <person name="Eisen J.A."/>
        </authorList>
    </citation>
    <scope>NUCLEOTIDE SEQUENCE [LARGE SCALE GENOMIC DNA]</scope>
    <source>
        <strain evidence="7">DSM 14684 / CIP 108061 / JCM 11494 / NBRC 100937 / ID131577</strain>
    </source>
</reference>
<keyword evidence="7" id="KW-1185">Reference proteome</keyword>
<dbReference type="GO" id="GO:0016887">
    <property type="term" value="F:ATP hydrolysis activity"/>
    <property type="evidence" value="ECO:0007669"/>
    <property type="project" value="InterPro"/>
</dbReference>
<dbReference type="EMBL" id="CP001854">
    <property type="protein sequence ID" value="ADB52434.1"/>
    <property type="molecule type" value="Genomic_DNA"/>
</dbReference>
<gene>
    <name evidence="6" type="ordered locus">Cwoe_4017</name>
</gene>
<name>D3F4H7_CONWI</name>
<feature type="domain" description="ABC transporter" evidence="5">
    <location>
        <begin position="13"/>
        <end position="256"/>
    </location>
</feature>
<dbReference type="SMART" id="SM00382">
    <property type="entry name" value="AAA"/>
    <property type="match status" value="2"/>
</dbReference>
<evidence type="ECO:0000313" key="7">
    <source>
        <dbReference type="Proteomes" id="UP000008229"/>
    </source>
</evidence>
<dbReference type="SUPFAM" id="SSF52540">
    <property type="entry name" value="P-loop containing nucleoside triphosphate hydrolases"/>
    <property type="match status" value="2"/>
</dbReference>
<evidence type="ECO:0000256" key="4">
    <source>
        <dbReference type="ARBA" id="ARBA00022840"/>
    </source>
</evidence>
<dbReference type="Gene3D" id="3.40.50.300">
    <property type="entry name" value="P-loop containing nucleotide triphosphate hydrolases"/>
    <property type="match status" value="2"/>
</dbReference>
<dbReference type="AlphaFoldDB" id="D3F4H7"/>
<dbReference type="eggNOG" id="COG1129">
    <property type="taxonomic scope" value="Bacteria"/>
</dbReference>
<dbReference type="InterPro" id="IPR050107">
    <property type="entry name" value="ABC_carbohydrate_import_ATPase"/>
</dbReference>
<reference evidence="6 7" key="1">
    <citation type="journal article" date="2010" name="Stand. Genomic Sci.">
        <title>Complete genome sequence of Conexibacter woesei type strain (ID131577).</title>
        <authorList>
            <person name="Pukall R."/>
            <person name="Lapidus A."/>
            <person name="Glavina Del Rio T."/>
            <person name="Copeland A."/>
            <person name="Tice H."/>
            <person name="Cheng J.-F."/>
            <person name="Lucas S."/>
            <person name="Chen F."/>
            <person name="Nolan M."/>
            <person name="Bruce D."/>
            <person name="Goodwin L."/>
            <person name="Pitluck S."/>
            <person name="Mavromatis K."/>
            <person name="Ivanova N."/>
            <person name="Ovchinnikova G."/>
            <person name="Pati A."/>
            <person name="Chen A."/>
            <person name="Palaniappan K."/>
            <person name="Land M."/>
            <person name="Hauser L."/>
            <person name="Chang Y.-J."/>
            <person name="Jeffries C.D."/>
            <person name="Chain P."/>
            <person name="Meincke L."/>
            <person name="Sims D."/>
            <person name="Brettin T."/>
            <person name="Detter J.C."/>
            <person name="Rohde M."/>
            <person name="Goeker M."/>
            <person name="Bristow J."/>
            <person name="Eisen J.A."/>
            <person name="Markowitz V."/>
            <person name="Kyrpides N.C."/>
            <person name="Klenk H.-P."/>
            <person name="Hugenholtz P."/>
        </authorList>
    </citation>
    <scope>NUCLEOTIDE SEQUENCE [LARGE SCALE GENOMIC DNA]</scope>
    <source>
        <strain evidence="7">DSM 14684 / CIP 108061 / JCM 11494 / NBRC 100937 / ID131577</strain>
    </source>
</reference>
<keyword evidence="2" id="KW-0677">Repeat</keyword>
<sequence length="514" mass="55120">MLRAQRAARPTAVRIDGIVKSFGGACAADGISFEIERGTIHALLGGNGSGKSTTIKILAGVYQADAGAIEVAGVRHDARTFSPRQAWDAGLRFVHQQQTTFADLTIAENLAIGHRFETSAGGRVRWRAQHRRAQQVLDQFGIDADPRDELAHCGIATQTMVAIARALQGVEQGDERVLVLDEPTAPLPPGEVRLLLAALRRFSRDGQTILYVTHRLGEVVEIADQATVLRDGSVVGRLDEGEIDHDRLVELIMGKRVQAVLSQHTRARRGDVLLECDDVVGGPVRGASLSVSAGEVVAVAGLLGSGRSSLLRLVAGDLRREAGAIRLAGQPVDFSGPRHATDAGVAYSPEDRLASAAFLDLSVRDNIGIASVGDYFRRGILNHRAERRDARRLLSEFWVKAASTEVPLSTMSGGNQQKALLVRWLRLHPRLLLLDEPTQGVDVGARAEIWQLVRNAVDAGAAALVVLSDFEELVEVCDRVVVLSAGRTVAELDCDGLSDGVLEHAVLSAERAAA</sequence>